<proteinExistence type="predicted"/>
<evidence type="ECO:0000313" key="2">
    <source>
        <dbReference type="EMBL" id="PIR44287.1"/>
    </source>
</evidence>
<evidence type="ECO:0000256" key="1">
    <source>
        <dbReference type="SAM" id="Phobius"/>
    </source>
</evidence>
<gene>
    <name evidence="2" type="ORF">COV23_00620</name>
</gene>
<comment type="caution">
    <text evidence="2">The sequence shown here is derived from an EMBL/GenBank/DDBJ whole genome shotgun (WGS) entry which is preliminary data.</text>
</comment>
<dbReference type="AlphaFoldDB" id="A0A2H0RCT5"/>
<organism evidence="2 3">
    <name type="scientific">Candidatus Wolfebacteria bacterium CG10_big_fil_rev_8_21_14_0_10_31_9</name>
    <dbReference type="NCBI Taxonomy" id="1975070"/>
    <lineage>
        <taxon>Bacteria</taxon>
        <taxon>Candidatus Wolfeibacteriota</taxon>
    </lineage>
</organism>
<dbReference type="EMBL" id="PCXV01000011">
    <property type="protein sequence ID" value="PIR44287.1"/>
    <property type="molecule type" value="Genomic_DNA"/>
</dbReference>
<dbReference type="Proteomes" id="UP000231602">
    <property type="component" value="Unassembled WGS sequence"/>
</dbReference>
<name>A0A2H0RCT5_9BACT</name>
<evidence type="ECO:0000313" key="3">
    <source>
        <dbReference type="Proteomes" id="UP000231602"/>
    </source>
</evidence>
<accession>A0A2H0RCT5</accession>
<sequence>MGAFFIFFLNRFIYRISEFIRRWYLESARFYTHFIISLLEKLDGTFALKITWRHFGEPLYQDRTIFGYIFGFIFRSIRLFIGAFIYGVLITLAVIIFVVWALIPFYIIANIIGYDFSENVNWKIAKLF</sequence>
<feature type="transmembrane region" description="Helical" evidence="1">
    <location>
        <begin position="79"/>
        <end position="112"/>
    </location>
</feature>
<protein>
    <submittedName>
        <fullName evidence="2">Uncharacterized protein</fullName>
    </submittedName>
</protein>
<reference evidence="2 3" key="1">
    <citation type="submission" date="2017-09" db="EMBL/GenBank/DDBJ databases">
        <title>Depth-based differentiation of microbial function through sediment-hosted aquifers and enrichment of novel symbionts in the deep terrestrial subsurface.</title>
        <authorList>
            <person name="Probst A.J."/>
            <person name="Ladd B."/>
            <person name="Jarett J.K."/>
            <person name="Geller-Mcgrath D.E."/>
            <person name="Sieber C.M."/>
            <person name="Emerson J.B."/>
            <person name="Anantharaman K."/>
            <person name="Thomas B.C."/>
            <person name="Malmstrom R."/>
            <person name="Stieglmeier M."/>
            <person name="Klingl A."/>
            <person name="Woyke T."/>
            <person name="Ryan C.M."/>
            <person name="Banfield J.F."/>
        </authorList>
    </citation>
    <scope>NUCLEOTIDE SEQUENCE [LARGE SCALE GENOMIC DNA]</scope>
    <source>
        <strain evidence="2">CG10_big_fil_rev_8_21_14_0_10_31_9</strain>
    </source>
</reference>
<keyword evidence="1" id="KW-1133">Transmembrane helix</keyword>
<keyword evidence="1" id="KW-0472">Membrane</keyword>
<keyword evidence="1" id="KW-0812">Transmembrane</keyword>